<dbReference type="AlphaFoldDB" id="A0A4Y6V9F7"/>
<organism evidence="1 2">
    <name type="scientific">Neokomagataea tanensis</name>
    <dbReference type="NCBI Taxonomy" id="661191"/>
    <lineage>
        <taxon>Bacteria</taxon>
        <taxon>Pseudomonadati</taxon>
        <taxon>Pseudomonadota</taxon>
        <taxon>Alphaproteobacteria</taxon>
        <taxon>Acetobacterales</taxon>
        <taxon>Acetobacteraceae</taxon>
        <taxon>Neokomagataea</taxon>
    </lineage>
</organism>
<dbReference type="InterPro" id="IPR036513">
    <property type="entry name" value="STAS_dom_sf"/>
</dbReference>
<sequence length="89" mass="9888">MSEIILPARLDTAASANLLKCLESNFGDVSMDASNVKFVGAKCLTILIFFKELSTKRGKSFSINKPSAQMVEDFNFLNITKYMFEVPSI</sequence>
<gene>
    <name evidence="1" type="ORF">D5366_07600</name>
</gene>
<evidence type="ECO:0008006" key="3">
    <source>
        <dbReference type="Google" id="ProtNLM"/>
    </source>
</evidence>
<accession>A0A4Y6V9F7</accession>
<dbReference type="KEGG" id="ntn:D5366_07600"/>
<dbReference type="Proteomes" id="UP000317214">
    <property type="component" value="Chromosome"/>
</dbReference>
<dbReference type="EMBL" id="CP032485">
    <property type="protein sequence ID" value="QDH25097.1"/>
    <property type="molecule type" value="Genomic_DNA"/>
</dbReference>
<dbReference type="OrthoDB" id="7280289at2"/>
<evidence type="ECO:0000313" key="1">
    <source>
        <dbReference type="EMBL" id="QDH25097.1"/>
    </source>
</evidence>
<name>A0A4Y6V9F7_9PROT</name>
<evidence type="ECO:0000313" key="2">
    <source>
        <dbReference type="Proteomes" id="UP000317214"/>
    </source>
</evidence>
<protein>
    <recommendedName>
        <fullName evidence="3">STAS domain-containing protein</fullName>
    </recommendedName>
</protein>
<reference evidence="1 2" key="1">
    <citation type="submission" date="2018-09" db="EMBL/GenBank/DDBJ databases">
        <title>The complete genome sequence of Neokomagataea tanensis NBRC 106556(T).</title>
        <authorList>
            <person name="Chua K.-O."/>
            <person name="See-Too W.-S."/>
            <person name="Hong K.-W."/>
            <person name="Yin W.-F."/>
            <person name="Chan K.-G."/>
        </authorList>
    </citation>
    <scope>NUCLEOTIDE SEQUENCE [LARGE SCALE GENOMIC DNA]</scope>
    <source>
        <strain evidence="2">AH13 \ NBRC 106556</strain>
    </source>
</reference>
<keyword evidence="2" id="KW-1185">Reference proteome</keyword>
<dbReference type="SUPFAM" id="SSF52091">
    <property type="entry name" value="SpoIIaa-like"/>
    <property type="match status" value="1"/>
</dbReference>
<proteinExistence type="predicted"/>
<dbReference type="RefSeq" id="WP_141492951.1">
    <property type="nucleotide sequence ID" value="NZ_CP032485.1"/>
</dbReference>